<dbReference type="EMBL" id="CAJEWN010000429">
    <property type="protein sequence ID" value="CAD2182368.1"/>
    <property type="molecule type" value="Genomic_DNA"/>
</dbReference>
<feature type="region of interest" description="Disordered" evidence="1">
    <location>
        <begin position="33"/>
        <end position="55"/>
    </location>
</feature>
<organism evidence="2 3">
    <name type="scientific">Meloidogyne enterolobii</name>
    <name type="common">Root-knot nematode worm</name>
    <name type="synonym">Meloidogyne mayaguensis</name>
    <dbReference type="NCBI Taxonomy" id="390850"/>
    <lineage>
        <taxon>Eukaryota</taxon>
        <taxon>Metazoa</taxon>
        <taxon>Ecdysozoa</taxon>
        <taxon>Nematoda</taxon>
        <taxon>Chromadorea</taxon>
        <taxon>Rhabditida</taxon>
        <taxon>Tylenchina</taxon>
        <taxon>Tylenchomorpha</taxon>
        <taxon>Tylenchoidea</taxon>
        <taxon>Meloidogynidae</taxon>
        <taxon>Meloidogyninae</taxon>
        <taxon>Meloidogyne</taxon>
    </lineage>
</organism>
<accession>A0A6V7W6N5</accession>
<evidence type="ECO:0000313" key="2">
    <source>
        <dbReference type="EMBL" id="CAD2182368.1"/>
    </source>
</evidence>
<sequence length="99" mass="11386">MNNNYSTDGNTLESFVSPYLTQKASTSIQQYQLPSSHQEHSLQLNNPSSSNINSQSTNVKTFNNVNEFIDKICLYFKTSSLKVKLYLNNLFLKIFIIKR</sequence>
<dbReference type="AlphaFoldDB" id="A0A6V7W6N5"/>
<reference evidence="2 3" key="1">
    <citation type="submission" date="2020-08" db="EMBL/GenBank/DDBJ databases">
        <authorList>
            <person name="Koutsovoulos G."/>
            <person name="Danchin GJ E."/>
        </authorList>
    </citation>
    <scope>NUCLEOTIDE SEQUENCE [LARGE SCALE GENOMIC DNA]</scope>
</reference>
<evidence type="ECO:0000256" key="1">
    <source>
        <dbReference type="SAM" id="MobiDB-lite"/>
    </source>
</evidence>
<evidence type="ECO:0000313" key="3">
    <source>
        <dbReference type="Proteomes" id="UP000580250"/>
    </source>
</evidence>
<comment type="caution">
    <text evidence="2">The sequence shown here is derived from an EMBL/GenBank/DDBJ whole genome shotgun (WGS) entry which is preliminary data.</text>
</comment>
<feature type="compositionally biased region" description="Polar residues" evidence="1">
    <location>
        <begin position="33"/>
        <end position="44"/>
    </location>
</feature>
<gene>
    <name evidence="2" type="ORF">MENT_LOCUS34577</name>
</gene>
<proteinExistence type="predicted"/>
<name>A0A6V7W6N5_MELEN</name>
<protein>
    <submittedName>
        <fullName evidence="2">Uncharacterized protein</fullName>
    </submittedName>
</protein>
<feature type="compositionally biased region" description="Low complexity" evidence="1">
    <location>
        <begin position="45"/>
        <end position="55"/>
    </location>
</feature>
<dbReference type="Proteomes" id="UP000580250">
    <property type="component" value="Unassembled WGS sequence"/>
</dbReference>